<organism evidence="2 3">
    <name type="scientific">Nesidiocoris tenuis</name>
    <dbReference type="NCBI Taxonomy" id="355587"/>
    <lineage>
        <taxon>Eukaryota</taxon>
        <taxon>Metazoa</taxon>
        <taxon>Ecdysozoa</taxon>
        <taxon>Arthropoda</taxon>
        <taxon>Hexapoda</taxon>
        <taxon>Insecta</taxon>
        <taxon>Pterygota</taxon>
        <taxon>Neoptera</taxon>
        <taxon>Paraneoptera</taxon>
        <taxon>Hemiptera</taxon>
        <taxon>Heteroptera</taxon>
        <taxon>Panheteroptera</taxon>
        <taxon>Cimicomorpha</taxon>
        <taxon>Miridae</taxon>
        <taxon>Dicyphina</taxon>
        <taxon>Nesidiocoris</taxon>
    </lineage>
</organism>
<protein>
    <submittedName>
        <fullName evidence="2">Uncharacterized protein</fullName>
    </submittedName>
</protein>
<dbReference type="AlphaFoldDB" id="A0A6H5G2Q0"/>
<keyword evidence="3" id="KW-1185">Reference proteome</keyword>
<proteinExistence type="predicted"/>
<accession>A0A6H5G2Q0</accession>
<sequence>MYSVCPSPLIDTPRWVAVVTWEDDVPLARWHLDDARLPAPPTGSRDSRLCSFFGPSRLITLNTFRDTFEFTAEGCPAGTITAFIRISCFGKLIVTQFEVKGKDLFNFKGGDVGVEAGPKGILGIGKGADDLGGSKVKSGTSFQPSAFSTGATNRSSCGQSQGMPFPGQPGQFPGQPGQFPGQPGQCPGQFGQFPGQPASCTQMPPPVLLSQGYQPMDPSELVLLTPSEFTRLFPGTFPCGEPRCPTNACPSFPCSHAAPCNQGNRCSVQPQQFGPPMGMMYPTGMMAPPGMIPPGMMPPGVFQNCPTDRNTQVIVSFSQDMCVISN</sequence>
<feature type="compositionally biased region" description="Polar residues" evidence="1">
    <location>
        <begin position="142"/>
        <end position="157"/>
    </location>
</feature>
<evidence type="ECO:0000256" key="1">
    <source>
        <dbReference type="SAM" id="MobiDB-lite"/>
    </source>
</evidence>
<dbReference type="EMBL" id="CADCXU010004688">
    <property type="protein sequence ID" value="CAA9996629.1"/>
    <property type="molecule type" value="Genomic_DNA"/>
</dbReference>
<feature type="region of interest" description="Disordered" evidence="1">
    <location>
        <begin position="142"/>
        <end position="195"/>
    </location>
</feature>
<dbReference type="Proteomes" id="UP000479000">
    <property type="component" value="Unassembled WGS sequence"/>
</dbReference>
<gene>
    <name evidence="2" type="ORF">NTEN_LOCUS3110</name>
</gene>
<dbReference type="OrthoDB" id="6631432at2759"/>
<feature type="compositionally biased region" description="Low complexity" evidence="1">
    <location>
        <begin position="158"/>
        <end position="195"/>
    </location>
</feature>
<name>A0A6H5G2Q0_9HEMI</name>
<evidence type="ECO:0000313" key="2">
    <source>
        <dbReference type="EMBL" id="CAA9996629.1"/>
    </source>
</evidence>
<reference evidence="2 3" key="1">
    <citation type="submission" date="2020-02" db="EMBL/GenBank/DDBJ databases">
        <authorList>
            <person name="Ferguson B K."/>
        </authorList>
    </citation>
    <scope>NUCLEOTIDE SEQUENCE [LARGE SCALE GENOMIC DNA]</scope>
</reference>
<evidence type="ECO:0000313" key="3">
    <source>
        <dbReference type="Proteomes" id="UP000479000"/>
    </source>
</evidence>